<dbReference type="EMBL" id="BQNB010010027">
    <property type="protein sequence ID" value="GJS71725.1"/>
    <property type="molecule type" value="Genomic_DNA"/>
</dbReference>
<dbReference type="Proteomes" id="UP001151760">
    <property type="component" value="Unassembled WGS sequence"/>
</dbReference>
<keyword evidence="3" id="KW-1185">Reference proteome</keyword>
<reference evidence="2" key="2">
    <citation type="submission" date="2022-01" db="EMBL/GenBank/DDBJ databases">
        <authorList>
            <person name="Yamashiro T."/>
            <person name="Shiraishi A."/>
            <person name="Satake H."/>
            <person name="Nakayama K."/>
        </authorList>
    </citation>
    <scope>NUCLEOTIDE SEQUENCE</scope>
</reference>
<evidence type="ECO:0000313" key="2">
    <source>
        <dbReference type="EMBL" id="GJS71725.1"/>
    </source>
</evidence>
<protein>
    <submittedName>
        <fullName evidence="2">Uncharacterized protein</fullName>
    </submittedName>
</protein>
<organism evidence="2 3">
    <name type="scientific">Tanacetum coccineum</name>
    <dbReference type="NCBI Taxonomy" id="301880"/>
    <lineage>
        <taxon>Eukaryota</taxon>
        <taxon>Viridiplantae</taxon>
        <taxon>Streptophyta</taxon>
        <taxon>Embryophyta</taxon>
        <taxon>Tracheophyta</taxon>
        <taxon>Spermatophyta</taxon>
        <taxon>Magnoliopsida</taxon>
        <taxon>eudicotyledons</taxon>
        <taxon>Gunneridae</taxon>
        <taxon>Pentapetalae</taxon>
        <taxon>asterids</taxon>
        <taxon>campanulids</taxon>
        <taxon>Asterales</taxon>
        <taxon>Asteraceae</taxon>
        <taxon>Asteroideae</taxon>
        <taxon>Anthemideae</taxon>
        <taxon>Anthemidinae</taxon>
        <taxon>Tanacetum</taxon>
    </lineage>
</organism>
<proteinExistence type="predicted"/>
<feature type="region of interest" description="Disordered" evidence="1">
    <location>
        <begin position="1"/>
        <end position="38"/>
    </location>
</feature>
<comment type="caution">
    <text evidence="2">The sequence shown here is derived from an EMBL/GenBank/DDBJ whole genome shotgun (WGS) entry which is preliminary data.</text>
</comment>
<name>A0ABQ4Y3W7_9ASTR</name>
<reference evidence="2" key="1">
    <citation type="journal article" date="2022" name="Int. J. Mol. Sci.">
        <title>Draft Genome of Tanacetum Coccineum: Genomic Comparison of Closely Related Tanacetum-Family Plants.</title>
        <authorList>
            <person name="Yamashiro T."/>
            <person name="Shiraishi A."/>
            <person name="Nakayama K."/>
            <person name="Satake H."/>
        </authorList>
    </citation>
    <scope>NUCLEOTIDE SEQUENCE</scope>
</reference>
<evidence type="ECO:0000313" key="3">
    <source>
        <dbReference type="Proteomes" id="UP001151760"/>
    </source>
</evidence>
<gene>
    <name evidence="2" type="ORF">Tco_0704566</name>
</gene>
<accession>A0ABQ4Y3W7</accession>
<evidence type="ECO:0000256" key="1">
    <source>
        <dbReference type="SAM" id="MobiDB-lite"/>
    </source>
</evidence>
<sequence length="175" mass="20754">MKAEAEIAHESSLKRAGEELEQESSKKQKIEEDKESEELKQCLEIIPDDGDDVTIDATPLSTKSLTIIDYKIYKEGKKRYFQIIRADVKARFKKTELVNYMDNFLLLNLKIMIEHHVEDNNMIFYLLVKKMYLLTNHTLRQMFNDVKLQVDYECEMEFKLLRLVKKQLKKGYVPK</sequence>